<protein>
    <submittedName>
        <fullName evidence="9">Pyridoxal 5'-phosphate synthase</fullName>
        <ecNumber evidence="9">1.4.3.5</ecNumber>
    </submittedName>
</protein>
<dbReference type="GO" id="GO:0010181">
    <property type="term" value="F:FMN binding"/>
    <property type="evidence" value="ECO:0007669"/>
    <property type="project" value="InterPro"/>
</dbReference>
<dbReference type="EMBL" id="DVLP01000400">
    <property type="protein sequence ID" value="HIT76626.1"/>
    <property type="molecule type" value="Genomic_DNA"/>
</dbReference>
<dbReference type="Proteomes" id="UP000886842">
    <property type="component" value="Unassembled WGS sequence"/>
</dbReference>
<evidence type="ECO:0000313" key="9">
    <source>
        <dbReference type="EMBL" id="HIT76626.1"/>
    </source>
</evidence>
<feature type="domain" description="Pyridoxamine 5'-phosphate oxidase N-terminal" evidence="7">
    <location>
        <begin position="46"/>
        <end position="154"/>
    </location>
</feature>
<reference evidence="9" key="2">
    <citation type="journal article" date="2021" name="PeerJ">
        <title>Extensive microbial diversity within the chicken gut microbiome revealed by metagenomics and culture.</title>
        <authorList>
            <person name="Gilroy R."/>
            <person name="Ravi A."/>
            <person name="Getino M."/>
            <person name="Pursley I."/>
            <person name="Horton D.L."/>
            <person name="Alikhan N.F."/>
            <person name="Baker D."/>
            <person name="Gharbi K."/>
            <person name="Hall N."/>
            <person name="Watson M."/>
            <person name="Adriaenssens E.M."/>
            <person name="Foster-Nyarko E."/>
            <person name="Jarju S."/>
            <person name="Secka A."/>
            <person name="Antonio M."/>
            <person name="Oren A."/>
            <person name="Chaudhuri R.R."/>
            <person name="La Ragione R."/>
            <person name="Hildebrand F."/>
            <person name="Pallen M.J."/>
        </authorList>
    </citation>
    <scope>NUCLEOTIDE SEQUENCE</scope>
    <source>
        <strain evidence="9">ChiGjej1B1-24693</strain>
    </source>
</reference>
<evidence type="ECO:0000256" key="1">
    <source>
        <dbReference type="ARBA" id="ARBA00007301"/>
    </source>
</evidence>
<gene>
    <name evidence="9" type="ORF">IAA98_13675</name>
</gene>
<keyword evidence="2" id="KW-0285">Flavoprotein</keyword>
<dbReference type="GO" id="GO:0008615">
    <property type="term" value="P:pyridoxine biosynthetic process"/>
    <property type="evidence" value="ECO:0007669"/>
    <property type="project" value="InterPro"/>
</dbReference>
<dbReference type="SUPFAM" id="SSF50475">
    <property type="entry name" value="FMN-binding split barrel"/>
    <property type="match status" value="1"/>
</dbReference>
<feature type="domain" description="Pyridoxine 5'-phosphate oxidase dimerisation C-terminal" evidence="8">
    <location>
        <begin position="180"/>
        <end position="219"/>
    </location>
</feature>
<proteinExistence type="inferred from homology"/>
<dbReference type="AlphaFoldDB" id="A0A9D1GZW6"/>
<dbReference type="PIRSF" id="PIRSF000190">
    <property type="entry name" value="Pyd_amn-ph_oxd"/>
    <property type="match status" value="1"/>
</dbReference>
<evidence type="ECO:0000259" key="7">
    <source>
        <dbReference type="Pfam" id="PF01243"/>
    </source>
</evidence>
<dbReference type="InterPro" id="IPR000659">
    <property type="entry name" value="Pyridox_Oxase"/>
</dbReference>
<evidence type="ECO:0000256" key="3">
    <source>
        <dbReference type="ARBA" id="ARBA00022643"/>
    </source>
</evidence>
<dbReference type="NCBIfam" id="NF004231">
    <property type="entry name" value="PRK05679.1"/>
    <property type="match status" value="1"/>
</dbReference>
<dbReference type="PANTHER" id="PTHR10851:SF0">
    <property type="entry name" value="PYRIDOXINE-5'-PHOSPHATE OXIDASE"/>
    <property type="match status" value="1"/>
</dbReference>
<reference evidence="9" key="1">
    <citation type="submission" date="2020-10" db="EMBL/GenBank/DDBJ databases">
        <authorList>
            <person name="Gilroy R."/>
        </authorList>
    </citation>
    <scope>NUCLEOTIDE SEQUENCE</scope>
    <source>
        <strain evidence="9">ChiGjej1B1-24693</strain>
    </source>
</reference>
<comment type="caution">
    <text evidence="9">The sequence shown here is derived from an EMBL/GenBank/DDBJ whole genome shotgun (WGS) entry which is preliminary data.</text>
</comment>
<evidence type="ECO:0000256" key="2">
    <source>
        <dbReference type="ARBA" id="ARBA00022630"/>
    </source>
</evidence>
<dbReference type="Gene3D" id="2.30.110.10">
    <property type="entry name" value="Electron Transport, Fmn-binding Protein, Chain A"/>
    <property type="match status" value="1"/>
</dbReference>
<feature type="binding site" evidence="5">
    <location>
        <position position="92"/>
    </location>
    <ligand>
        <name>FMN</name>
        <dbReference type="ChEBI" id="CHEBI:58210"/>
    </ligand>
</feature>
<evidence type="ECO:0000256" key="6">
    <source>
        <dbReference type="SAM" id="MobiDB-lite"/>
    </source>
</evidence>
<dbReference type="GO" id="GO:0004733">
    <property type="term" value="F:pyridoxamine phosphate oxidase activity"/>
    <property type="evidence" value="ECO:0007669"/>
    <property type="project" value="UniProtKB-EC"/>
</dbReference>
<dbReference type="PANTHER" id="PTHR10851">
    <property type="entry name" value="PYRIDOXINE-5-PHOSPHATE OXIDASE"/>
    <property type="match status" value="1"/>
</dbReference>
<dbReference type="Pfam" id="PF01243">
    <property type="entry name" value="PNPOx_N"/>
    <property type="match status" value="1"/>
</dbReference>
<comment type="cofactor">
    <cofactor evidence="5">
        <name>FMN</name>
        <dbReference type="ChEBI" id="CHEBI:58210"/>
    </cofactor>
    <text evidence="5">Binds 1 FMN per subunit.</text>
</comment>
<feature type="binding site" evidence="5">
    <location>
        <position position="193"/>
    </location>
    <ligand>
        <name>FMN</name>
        <dbReference type="ChEBI" id="CHEBI:58210"/>
    </ligand>
</feature>
<comment type="similarity">
    <text evidence="1">Belongs to the pyridoxamine 5'-phosphate oxidase family.</text>
</comment>
<evidence type="ECO:0000259" key="8">
    <source>
        <dbReference type="Pfam" id="PF10590"/>
    </source>
</evidence>
<feature type="binding site" evidence="5">
    <location>
        <begin position="69"/>
        <end position="74"/>
    </location>
    <ligand>
        <name>FMN</name>
        <dbReference type="ChEBI" id="CHEBI:58210"/>
    </ligand>
</feature>
<dbReference type="EC" id="1.4.3.5" evidence="9"/>
<feature type="binding site" evidence="5">
    <location>
        <position position="203"/>
    </location>
    <ligand>
        <name>FMN</name>
        <dbReference type="ChEBI" id="CHEBI:58210"/>
    </ligand>
</feature>
<dbReference type="Pfam" id="PF10590">
    <property type="entry name" value="PNP_phzG_C"/>
    <property type="match status" value="1"/>
</dbReference>
<organism evidence="9 10">
    <name type="scientific">Candidatus Avipropionibacterium avicola</name>
    <dbReference type="NCBI Taxonomy" id="2840701"/>
    <lineage>
        <taxon>Bacteria</taxon>
        <taxon>Bacillati</taxon>
        <taxon>Actinomycetota</taxon>
        <taxon>Actinomycetes</taxon>
        <taxon>Propionibacteriales</taxon>
        <taxon>Propionibacteriaceae</taxon>
        <taxon>Propionibacteriaceae incertae sedis</taxon>
        <taxon>Candidatus Avipropionibacterium</taxon>
    </lineage>
</organism>
<dbReference type="InterPro" id="IPR012349">
    <property type="entry name" value="Split_barrel_FMN-bd"/>
</dbReference>
<dbReference type="InterPro" id="IPR011576">
    <property type="entry name" value="Pyridox_Oxase_N"/>
</dbReference>
<feature type="region of interest" description="Disordered" evidence="6">
    <location>
        <begin position="119"/>
        <end position="160"/>
    </location>
</feature>
<name>A0A9D1GZW6_9ACTN</name>
<evidence type="ECO:0000256" key="4">
    <source>
        <dbReference type="ARBA" id="ARBA00023002"/>
    </source>
</evidence>
<evidence type="ECO:0000313" key="10">
    <source>
        <dbReference type="Proteomes" id="UP000886842"/>
    </source>
</evidence>
<keyword evidence="4 9" id="KW-0560">Oxidoreductase</keyword>
<evidence type="ECO:0000256" key="5">
    <source>
        <dbReference type="PIRSR" id="PIRSR000190-2"/>
    </source>
</evidence>
<sequence>MGEANAVERLGQRLLDVPTLTGTPPDWDGGSDPVDRFARWLLDAHDHQALEPYALTLSTVDAEGAPDARILILKGIRPDGAWAFAGGASSSKGIQLQHHPVAALTFHWKERLRSVRIRGRVQPADPQESNADFASRSPASRAAALAGPTSQPLADPAQQADAVAAALSGLEKGETPEHDWTLWWLLADQVEFWQGSPDRQHHRERYTRTGTGWDRQLLWA</sequence>
<dbReference type="InterPro" id="IPR019576">
    <property type="entry name" value="Pyridoxamine_oxidase_dimer_C"/>
</dbReference>
<accession>A0A9D1GZW6</accession>
<keyword evidence="3 5" id="KW-0288">FMN</keyword>
<feature type="compositionally biased region" description="Low complexity" evidence="6">
    <location>
        <begin position="134"/>
        <end position="160"/>
    </location>
</feature>